<protein>
    <recommendedName>
        <fullName evidence="5">GRF-type domain-containing protein</fullName>
    </recommendedName>
</protein>
<reference evidence="6 7" key="1">
    <citation type="submission" date="2017-06" db="EMBL/GenBank/DDBJ databases">
        <title>A platform for efficient transgenesis in Macrostomum lignano, a flatworm model organism for stem cell research.</title>
        <authorList>
            <person name="Berezikov E."/>
        </authorList>
    </citation>
    <scope>NUCLEOTIDE SEQUENCE [LARGE SCALE GENOMIC DNA]</scope>
    <source>
        <strain evidence="6">DV1</strain>
        <tissue evidence="6">Whole organism</tissue>
    </source>
</reference>
<dbReference type="AlphaFoldDB" id="A0A267F8H0"/>
<dbReference type="InterPro" id="IPR010666">
    <property type="entry name" value="Znf_GRF"/>
</dbReference>
<accession>A0A267F8H0</accession>
<evidence type="ECO:0000313" key="7">
    <source>
        <dbReference type="Proteomes" id="UP000215902"/>
    </source>
</evidence>
<dbReference type="EMBL" id="NIVC01001328">
    <property type="protein sequence ID" value="PAA69379.1"/>
    <property type="molecule type" value="Genomic_DNA"/>
</dbReference>
<dbReference type="OrthoDB" id="430051at2759"/>
<keyword evidence="1" id="KW-0479">Metal-binding</keyword>
<keyword evidence="7" id="KW-1185">Reference proteome</keyword>
<dbReference type="Pfam" id="PF06839">
    <property type="entry name" value="Zn_ribbon_GRF"/>
    <property type="match status" value="1"/>
</dbReference>
<dbReference type="PROSITE" id="PS51999">
    <property type="entry name" value="ZF_GRF"/>
    <property type="match status" value="1"/>
</dbReference>
<dbReference type="GO" id="GO:0008270">
    <property type="term" value="F:zinc ion binding"/>
    <property type="evidence" value="ECO:0007669"/>
    <property type="project" value="UniProtKB-KW"/>
</dbReference>
<dbReference type="STRING" id="282301.A0A267F8H0"/>
<feature type="non-terminal residue" evidence="6">
    <location>
        <position position="1"/>
    </location>
</feature>
<feature type="domain" description="GRF-type" evidence="5">
    <location>
        <begin position="19"/>
        <end position="66"/>
    </location>
</feature>
<evidence type="ECO:0000256" key="2">
    <source>
        <dbReference type="ARBA" id="ARBA00022771"/>
    </source>
</evidence>
<sequence length="83" mass="10460">RWRKQRLRRWWRWKRRRSCLRRQLQVRRAGRERTVQKDGPNKGRPFFGCAKPMNQSCNFFQWGDEPAGGGGWWRWWRQRLCQQ</sequence>
<evidence type="ECO:0000313" key="6">
    <source>
        <dbReference type="EMBL" id="PAA69379.1"/>
    </source>
</evidence>
<proteinExistence type="predicted"/>
<keyword evidence="2 4" id="KW-0863">Zinc-finger</keyword>
<organism evidence="6 7">
    <name type="scientific">Macrostomum lignano</name>
    <dbReference type="NCBI Taxonomy" id="282301"/>
    <lineage>
        <taxon>Eukaryota</taxon>
        <taxon>Metazoa</taxon>
        <taxon>Spiralia</taxon>
        <taxon>Lophotrochozoa</taxon>
        <taxon>Platyhelminthes</taxon>
        <taxon>Rhabditophora</taxon>
        <taxon>Macrostomorpha</taxon>
        <taxon>Macrostomida</taxon>
        <taxon>Macrostomidae</taxon>
        <taxon>Macrostomum</taxon>
    </lineage>
</organism>
<gene>
    <name evidence="6" type="ORF">BOX15_Mlig014717g2</name>
</gene>
<evidence type="ECO:0000256" key="3">
    <source>
        <dbReference type="ARBA" id="ARBA00022833"/>
    </source>
</evidence>
<evidence type="ECO:0000259" key="5">
    <source>
        <dbReference type="PROSITE" id="PS51999"/>
    </source>
</evidence>
<dbReference type="Proteomes" id="UP000215902">
    <property type="component" value="Unassembled WGS sequence"/>
</dbReference>
<evidence type="ECO:0000256" key="1">
    <source>
        <dbReference type="ARBA" id="ARBA00022723"/>
    </source>
</evidence>
<evidence type="ECO:0000256" key="4">
    <source>
        <dbReference type="PROSITE-ProRule" id="PRU01343"/>
    </source>
</evidence>
<name>A0A267F8H0_9PLAT</name>
<keyword evidence="3" id="KW-0862">Zinc</keyword>
<comment type="caution">
    <text evidence="6">The sequence shown here is derived from an EMBL/GenBank/DDBJ whole genome shotgun (WGS) entry which is preliminary data.</text>
</comment>